<evidence type="ECO:0000313" key="2">
    <source>
        <dbReference type="Proteomes" id="UP001623290"/>
    </source>
</evidence>
<evidence type="ECO:0000313" key="1">
    <source>
        <dbReference type="EMBL" id="WRY32930.1"/>
    </source>
</evidence>
<gene>
    <name evidence="1" type="ORF">RPE78_09490</name>
</gene>
<reference evidence="1 2" key="1">
    <citation type="submission" date="2023-09" db="EMBL/GenBank/DDBJ databases">
        <title>Thioclava shenzhenensis sp. nov., a multidrug resistant bacteria-antagonizing species isolated from coastal seawater.</title>
        <authorList>
            <person name="Long M."/>
        </authorList>
    </citation>
    <scope>NUCLEOTIDE SEQUENCE [LARGE SCALE GENOMIC DNA]</scope>
    <source>
        <strain evidence="1 2">FTW29</strain>
    </source>
</reference>
<keyword evidence="2" id="KW-1185">Reference proteome</keyword>
<accession>A0ABZ1DVY4</accession>
<proteinExistence type="predicted"/>
<protein>
    <submittedName>
        <fullName evidence="1">Uncharacterized protein</fullName>
    </submittedName>
</protein>
<name>A0ABZ1DVY4_9RHOB</name>
<dbReference type="RefSeq" id="WP_339107126.1">
    <property type="nucleotide sequence ID" value="NZ_CP135443.1"/>
</dbReference>
<dbReference type="EMBL" id="CP135443">
    <property type="protein sequence ID" value="WRY32930.1"/>
    <property type="molecule type" value="Genomic_DNA"/>
</dbReference>
<dbReference type="Proteomes" id="UP001623290">
    <property type="component" value="Chromosome"/>
</dbReference>
<organism evidence="1 2">
    <name type="scientific">Thioclava litoralis</name>
    <dbReference type="NCBI Taxonomy" id="3076557"/>
    <lineage>
        <taxon>Bacteria</taxon>
        <taxon>Pseudomonadati</taxon>
        <taxon>Pseudomonadota</taxon>
        <taxon>Alphaproteobacteria</taxon>
        <taxon>Rhodobacterales</taxon>
        <taxon>Paracoccaceae</taxon>
        <taxon>Thioclava</taxon>
    </lineage>
</organism>
<sequence length="90" mass="9619">MFTSRRKSNAIRAAKITYLDHLAKNRPFFLMGLPSRADRIGALRLAARAHNLTMDDLCPHVGACTPGKCKGHKPSGTAALPAGPKLLPSA</sequence>